<sequence length="82" mass="9527">MLRGTRKKWSNIITDWCPREGRRNRGRQSKRVKLEHLHMVSLSDCWIVTIVLIITGQTGGSTIGGVRYDDYHLYALGRSKRK</sequence>
<accession>A0A4C1VA10</accession>
<evidence type="ECO:0000313" key="2">
    <source>
        <dbReference type="Proteomes" id="UP000299102"/>
    </source>
</evidence>
<organism evidence="1 2">
    <name type="scientific">Eumeta variegata</name>
    <name type="common">Bagworm moth</name>
    <name type="synonym">Eumeta japonica</name>
    <dbReference type="NCBI Taxonomy" id="151549"/>
    <lineage>
        <taxon>Eukaryota</taxon>
        <taxon>Metazoa</taxon>
        <taxon>Ecdysozoa</taxon>
        <taxon>Arthropoda</taxon>
        <taxon>Hexapoda</taxon>
        <taxon>Insecta</taxon>
        <taxon>Pterygota</taxon>
        <taxon>Neoptera</taxon>
        <taxon>Endopterygota</taxon>
        <taxon>Lepidoptera</taxon>
        <taxon>Glossata</taxon>
        <taxon>Ditrysia</taxon>
        <taxon>Tineoidea</taxon>
        <taxon>Psychidae</taxon>
        <taxon>Oiketicinae</taxon>
        <taxon>Eumeta</taxon>
    </lineage>
</organism>
<gene>
    <name evidence="1" type="ORF">EVAR_94861_1</name>
</gene>
<dbReference type="AlphaFoldDB" id="A0A4C1VA10"/>
<keyword evidence="2" id="KW-1185">Reference proteome</keyword>
<dbReference type="Proteomes" id="UP000299102">
    <property type="component" value="Unassembled WGS sequence"/>
</dbReference>
<dbReference type="OrthoDB" id="407509at2759"/>
<proteinExistence type="predicted"/>
<comment type="caution">
    <text evidence="1">The sequence shown here is derived from an EMBL/GenBank/DDBJ whole genome shotgun (WGS) entry which is preliminary data.</text>
</comment>
<reference evidence="1 2" key="1">
    <citation type="journal article" date="2019" name="Commun. Biol.">
        <title>The bagworm genome reveals a unique fibroin gene that provides high tensile strength.</title>
        <authorList>
            <person name="Kono N."/>
            <person name="Nakamura H."/>
            <person name="Ohtoshi R."/>
            <person name="Tomita M."/>
            <person name="Numata K."/>
            <person name="Arakawa K."/>
        </authorList>
    </citation>
    <scope>NUCLEOTIDE SEQUENCE [LARGE SCALE GENOMIC DNA]</scope>
</reference>
<dbReference type="EMBL" id="BGZK01000303">
    <property type="protein sequence ID" value="GBP35410.1"/>
    <property type="molecule type" value="Genomic_DNA"/>
</dbReference>
<evidence type="ECO:0000313" key="1">
    <source>
        <dbReference type="EMBL" id="GBP35410.1"/>
    </source>
</evidence>
<protein>
    <submittedName>
        <fullName evidence="1">Uncharacterized protein</fullName>
    </submittedName>
</protein>
<name>A0A4C1VA10_EUMVA</name>